<keyword evidence="1 3" id="KW-0853">WD repeat</keyword>
<dbReference type="Pfam" id="PF12937">
    <property type="entry name" value="F-box-like"/>
    <property type="match status" value="1"/>
</dbReference>
<evidence type="ECO:0000256" key="4">
    <source>
        <dbReference type="SAM" id="MobiDB-lite"/>
    </source>
</evidence>
<feature type="repeat" description="WD" evidence="3">
    <location>
        <begin position="176"/>
        <end position="207"/>
    </location>
</feature>
<dbReference type="VEuPathDB" id="AmoebaDB:ACA1_100090"/>
<keyword evidence="7" id="KW-1185">Reference proteome</keyword>
<dbReference type="Gene3D" id="2.130.10.10">
    <property type="entry name" value="YVTN repeat-like/Quinoprotein amine dehydrogenase"/>
    <property type="match status" value="2"/>
</dbReference>
<evidence type="ECO:0000256" key="3">
    <source>
        <dbReference type="PROSITE-ProRule" id="PRU00221"/>
    </source>
</evidence>
<evidence type="ECO:0000259" key="5">
    <source>
        <dbReference type="PROSITE" id="PS50181"/>
    </source>
</evidence>
<evidence type="ECO:0000313" key="6">
    <source>
        <dbReference type="EMBL" id="ELR13194.1"/>
    </source>
</evidence>
<dbReference type="OrthoDB" id="25396at2759"/>
<dbReference type="PROSITE" id="PS00678">
    <property type="entry name" value="WD_REPEATS_1"/>
    <property type="match status" value="2"/>
</dbReference>
<accession>L8GK42</accession>
<dbReference type="GO" id="GO:1990234">
    <property type="term" value="C:transferase complex"/>
    <property type="evidence" value="ECO:0007669"/>
    <property type="project" value="UniProtKB-ARBA"/>
</dbReference>
<evidence type="ECO:0000256" key="1">
    <source>
        <dbReference type="ARBA" id="ARBA00022574"/>
    </source>
</evidence>
<gene>
    <name evidence="6" type="ORF">ACA1_100090</name>
</gene>
<feature type="repeat" description="WD" evidence="3">
    <location>
        <begin position="143"/>
        <end position="161"/>
    </location>
</feature>
<dbReference type="InterPro" id="IPR001680">
    <property type="entry name" value="WD40_rpt"/>
</dbReference>
<dbReference type="InterPro" id="IPR036322">
    <property type="entry name" value="WD40_repeat_dom_sf"/>
</dbReference>
<dbReference type="SUPFAM" id="SSF81383">
    <property type="entry name" value="F-box domain"/>
    <property type="match status" value="1"/>
</dbReference>
<dbReference type="PROSITE" id="PS50082">
    <property type="entry name" value="WD_REPEATS_2"/>
    <property type="match status" value="3"/>
</dbReference>
<dbReference type="PROSITE" id="PS50181">
    <property type="entry name" value="FBOX"/>
    <property type="match status" value="1"/>
</dbReference>
<dbReference type="Pfam" id="PF00400">
    <property type="entry name" value="WD40"/>
    <property type="match status" value="3"/>
</dbReference>
<dbReference type="InterPro" id="IPR020472">
    <property type="entry name" value="WD40_PAC1"/>
</dbReference>
<evidence type="ECO:0000313" key="7">
    <source>
        <dbReference type="Proteomes" id="UP000011083"/>
    </source>
</evidence>
<dbReference type="InterPro" id="IPR015943">
    <property type="entry name" value="WD40/YVTN_repeat-like_dom_sf"/>
</dbReference>
<keyword evidence="2" id="KW-0677">Repeat</keyword>
<reference evidence="6 7" key="1">
    <citation type="journal article" date="2013" name="Genome Biol.">
        <title>Genome of Acanthamoeba castellanii highlights extensive lateral gene transfer and early evolution of tyrosine kinase signaling.</title>
        <authorList>
            <person name="Clarke M."/>
            <person name="Lohan A.J."/>
            <person name="Liu B."/>
            <person name="Lagkouvardos I."/>
            <person name="Roy S."/>
            <person name="Zafar N."/>
            <person name="Bertelli C."/>
            <person name="Schilde C."/>
            <person name="Kianianmomeni A."/>
            <person name="Burglin T.R."/>
            <person name="Frech C."/>
            <person name="Turcotte B."/>
            <person name="Kopec K.O."/>
            <person name="Synnott J.M."/>
            <person name="Choo C."/>
            <person name="Paponov I."/>
            <person name="Finkler A."/>
            <person name="Soon Heng Tan C."/>
            <person name="Hutchins A.P."/>
            <person name="Weinmeier T."/>
            <person name="Rattei T."/>
            <person name="Chu J.S."/>
            <person name="Gimenez G."/>
            <person name="Irimia M."/>
            <person name="Rigden D.J."/>
            <person name="Fitzpatrick D.A."/>
            <person name="Lorenzo-Morales J."/>
            <person name="Bateman A."/>
            <person name="Chiu C.H."/>
            <person name="Tang P."/>
            <person name="Hegemann P."/>
            <person name="Fromm H."/>
            <person name="Raoult D."/>
            <person name="Greub G."/>
            <person name="Miranda-Saavedra D."/>
            <person name="Chen N."/>
            <person name="Nash P."/>
            <person name="Ginger M.L."/>
            <person name="Horn M."/>
            <person name="Schaap P."/>
            <person name="Caler L."/>
            <person name="Loftus B."/>
        </authorList>
    </citation>
    <scope>NUCLEOTIDE SEQUENCE [LARGE SCALE GENOMIC DNA]</scope>
    <source>
        <strain evidence="6 7">Neff</strain>
    </source>
</reference>
<feature type="repeat" description="WD" evidence="3">
    <location>
        <begin position="263"/>
        <end position="297"/>
    </location>
</feature>
<dbReference type="InterPro" id="IPR019775">
    <property type="entry name" value="WD40_repeat_CS"/>
</dbReference>
<organism evidence="6 7">
    <name type="scientific">Acanthamoeba castellanii (strain ATCC 30010 / Neff)</name>
    <dbReference type="NCBI Taxonomy" id="1257118"/>
    <lineage>
        <taxon>Eukaryota</taxon>
        <taxon>Amoebozoa</taxon>
        <taxon>Discosea</taxon>
        <taxon>Longamoebia</taxon>
        <taxon>Centramoebida</taxon>
        <taxon>Acanthamoebidae</taxon>
        <taxon>Acanthamoeba</taxon>
    </lineage>
</organism>
<dbReference type="InterPro" id="IPR036047">
    <property type="entry name" value="F-box-like_dom_sf"/>
</dbReference>
<dbReference type="RefSeq" id="XP_004335207.1">
    <property type="nucleotide sequence ID" value="XM_004335159.1"/>
</dbReference>
<sequence length="410" mass="46165">MEASEDEVERKLKTMEQAEEEQGEAPVPMEVGERRGSVVCGGVQMPTELWHQVFAHLDHVALCHTVSLVCWDWYHLANSNAPWRGAFQRMWRLPSNTPEGPGTPTWKARFKRVLNVETNWRNKRKKQTVLKLRCGKVMMVDFNDQYLTSASEDGTVRLWDLAVESGECKATKERILHGHHRWVNCVQLDGKWLASGADDMAIRLWNIANPVDSSAIEETALTRNGILASCSADRSVICWDVETNQPMQRLRGHLDGVLDQLSVRGLSLSDDGNVIVSGSYDKTLKVWDRRAGIAHRTLEFKGPVSCLHLSDSHVAVGTYAGEVHLYDFPSLRTVSISNRHGRVWCVQYDPVRDRLVSSMTWVRTDWPKSGTYAIEAPAAISTDGINSFKFNDHLLVSGGYAEVTMSNYDI</sequence>
<feature type="region of interest" description="Disordered" evidence="4">
    <location>
        <begin position="1"/>
        <end position="27"/>
    </location>
</feature>
<protein>
    <submittedName>
        <fullName evidence="6">Fbox domain containing protein</fullName>
    </submittedName>
</protein>
<dbReference type="PRINTS" id="PR00320">
    <property type="entry name" value="GPROTEINBRPT"/>
</dbReference>
<proteinExistence type="predicted"/>
<dbReference type="SUPFAM" id="SSF50978">
    <property type="entry name" value="WD40 repeat-like"/>
    <property type="match status" value="1"/>
</dbReference>
<dbReference type="KEGG" id="acan:ACA1_100090"/>
<dbReference type="PROSITE" id="PS50294">
    <property type="entry name" value="WD_REPEATS_REGION"/>
    <property type="match status" value="2"/>
</dbReference>
<dbReference type="InterPro" id="IPR001810">
    <property type="entry name" value="F-box_dom"/>
</dbReference>
<dbReference type="STRING" id="1257118.L8GK42"/>
<dbReference type="Proteomes" id="UP000011083">
    <property type="component" value="Unassembled WGS sequence"/>
</dbReference>
<feature type="domain" description="F-box" evidence="5">
    <location>
        <begin position="39"/>
        <end position="86"/>
    </location>
</feature>
<dbReference type="SMART" id="SM00320">
    <property type="entry name" value="WD40"/>
    <property type="match status" value="5"/>
</dbReference>
<dbReference type="PANTHER" id="PTHR22847:SF637">
    <property type="entry name" value="WD REPEAT DOMAIN 5B"/>
    <property type="match status" value="1"/>
</dbReference>
<dbReference type="EMBL" id="KB008097">
    <property type="protein sequence ID" value="ELR13194.1"/>
    <property type="molecule type" value="Genomic_DNA"/>
</dbReference>
<dbReference type="PANTHER" id="PTHR22847">
    <property type="entry name" value="WD40 REPEAT PROTEIN"/>
    <property type="match status" value="1"/>
</dbReference>
<name>L8GK42_ACACF</name>
<evidence type="ECO:0000256" key="2">
    <source>
        <dbReference type="ARBA" id="ARBA00022737"/>
    </source>
</evidence>
<dbReference type="AlphaFoldDB" id="L8GK42"/>
<dbReference type="GeneID" id="14913766"/>
<dbReference type="Gene3D" id="1.20.1280.50">
    <property type="match status" value="1"/>
</dbReference>